<feature type="domain" description="Polysaccharide export protein N-terminal" evidence="15">
    <location>
        <begin position="59"/>
        <end position="161"/>
    </location>
</feature>
<evidence type="ECO:0000259" key="16">
    <source>
        <dbReference type="Pfam" id="PF22461"/>
    </source>
</evidence>
<keyword evidence="10" id="KW-0626">Porin</keyword>
<dbReference type="AlphaFoldDB" id="A0A3B0VBT5"/>
<proteinExistence type="inferred from homology"/>
<evidence type="ECO:0000256" key="4">
    <source>
        <dbReference type="ARBA" id="ARBA00022452"/>
    </source>
</evidence>
<keyword evidence="3" id="KW-0813">Transport</keyword>
<evidence type="ECO:0000256" key="8">
    <source>
        <dbReference type="ARBA" id="ARBA00023047"/>
    </source>
</evidence>
<accession>A0A3B0VBT5</accession>
<protein>
    <submittedName>
        <fullName evidence="17">Peptidase M56, BlaR1</fullName>
    </submittedName>
</protein>
<dbReference type="InterPro" id="IPR003715">
    <property type="entry name" value="Poly_export_N"/>
</dbReference>
<dbReference type="GO" id="GO:0015159">
    <property type="term" value="F:polysaccharide transmembrane transporter activity"/>
    <property type="evidence" value="ECO:0007669"/>
    <property type="project" value="InterPro"/>
</dbReference>
<evidence type="ECO:0000259" key="15">
    <source>
        <dbReference type="Pfam" id="PF02563"/>
    </source>
</evidence>
<evidence type="ECO:0000256" key="5">
    <source>
        <dbReference type="ARBA" id="ARBA00022597"/>
    </source>
</evidence>
<evidence type="ECO:0000256" key="10">
    <source>
        <dbReference type="ARBA" id="ARBA00023114"/>
    </source>
</evidence>
<keyword evidence="5" id="KW-0762">Sugar transport</keyword>
<keyword evidence="6" id="KW-0812">Transmembrane</keyword>
<keyword evidence="7" id="KW-0732">Signal</keyword>
<keyword evidence="14" id="KW-0449">Lipoprotein</keyword>
<dbReference type="GO" id="GO:0009279">
    <property type="term" value="C:cell outer membrane"/>
    <property type="evidence" value="ECO:0007669"/>
    <property type="project" value="UniProtKB-SubCell"/>
</dbReference>
<dbReference type="Pfam" id="PF22461">
    <property type="entry name" value="SLBB_2"/>
    <property type="match status" value="1"/>
</dbReference>
<dbReference type="EMBL" id="UOEY01000117">
    <property type="protein sequence ID" value="VAW41025.1"/>
    <property type="molecule type" value="Genomic_DNA"/>
</dbReference>
<gene>
    <name evidence="17" type="ORF">MNBD_DELTA04-1707</name>
</gene>
<comment type="subcellular location">
    <subcellularLocation>
        <location evidence="1">Cell outer membrane</location>
        <topology evidence="1">Multi-pass membrane protein</topology>
    </subcellularLocation>
</comment>
<evidence type="ECO:0000256" key="1">
    <source>
        <dbReference type="ARBA" id="ARBA00004571"/>
    </source>
</evidence>
<comment type="similarity">
    <text evidence="2">Belongs to the BexD/CtrA/VexA family.</text>
</comment>
<keyword evidence="11" id="KW-0472">Membrane</keyword>
<evidence type="ECO:0000256" key="2">
    <source>
        <dbReference type="ARBA" id="ARBA00009450"/>
    </source>
</evidence>
<keyword evidence="4" id="KW-1134">Transmembrane beta strand</keyword>
<evidence type="ECO:0000256" key="14">
    <source>
        <dbReference type="ARBA" id="ARBA00023288"/>
    </source>
</evidence>
<evidence type="ECO:0000313" key="17">
    <source>
        <dbReference type="EMBL" id="VAW41025.1"/>
    </source>
</evidence>
<dbReference type="GO" id="GO:0006811">
    <property type="term" value="P:monoatomic ion transport"/>
    <property type="evidence" value="ECO:0007669"/>
    <property type="project" value="UniProtKB-KW"/>
</dbReference>
<dbReference type="Pfam" id="PF02563">
    <property type="entry name" value="Poly_export"/>
    <property type="match status" value="1"/>
</dbReference>
<dbReference type="InterPro" id="IPR049712">
    <property type="entry name" value="Poly_export"/>
</dbReference>
<evidence type="ECO:0000256" key="9">
    <source>
        <dbReference type="ARBA" id="ARBA00023065"/>
    </source>
</evidence>
<dbReference type="PANTHER" id="PTHR33619">
    <property type="entry name" value="POLYSACCHARIDE EXPORT PROTEIN GFCE-RELATED"/>
    <property type="match status" value="1"/>
</dbReference>
<dbReference type="PANTHER" id="PTHR33619:SF3">
    <property type="entry name" value="POLYSACCHARIDE EXPORT PROTEIN GFCE-RELATED"/>
    <property type="match status" value="1"/>
</dbReference>
<keyword evidence="12" id="KW-0564">Palmitate</keyword>
<sequence length="258" mass="27944">MKHNGSRLLFQGILLVFAVLAVASWCQAAESTADVSANAALKAKARHEIIGASAKLPIDPEYKIGYRDILYVSIYGEGSMAVGEGVQPPAAANEIGRNGIIRGRDHVREGGGGIEVRQDGRISLLHIGDVSVVGMTLRQLSDYLKKLYSTIYENPSVTVTLVQSNSRQYTIMGQVRNPGLYHLDFPVTIVMAIAKAGGFTEWAKFDVTVIRQAPPGVTGKQKKGAKGKTFEFDYNDFLKGRDLGNNIVIKSGDVIVVH</sequence>
<evidence type="ECO:0000256" key="13">
    <source>
        <dbReference type="ARBA" id="ARBA00023237"/>
    </source>
</evidence>
<evidence type="ECO:0000256" key="3">
    <source>
        <dbReference type="ARBA" id="ARBA00022448"/>
    </source>
</evidence>
<keyword evidence="8" id="KW-0625">Polysaccharide transport</keyword>
<organism evidence="17">
    <name type="scientific">hydrothermal vent metagenome</name>
    <dbReference type="NCBI Taxonomy" id="652676"/>
    <lineage>
        <taxon>unclassified sequences</taxon>
        <taxon>metagenomes</taxon>
        <taxon>ecological metagenomes</taxon>
    </lineage>
</organism>
<dbReference type="InterPro" id="IPR054765">
    <property type="entry name" value="SLBB_dom"/>
</dbReference>
<dbReference type="GO" id="GO:0046930">
    <property type="term" value="C:pore complex"/>
    <property type="evidence" value="ECO:0007669"/>
    <property type="project" value="UniProtKB-KW"/>
</dbReference>
<keyword evidence="9" id="KW-0406">Ion transport</keyword>
<evidence type="ECO:0000256" key="12">
    <source>
        <dbReference type="ARBA" id="ARBA00023139"/>
    </source>
</evidence>
<name>A0A3B0VBT5_9ZZZZ</name>
<evidence type="ECO:0000256" key="7">
    <source>
        <dbReference type="ARBA" id="ARBA00022729"/>
    </source>
</evidence>
<feature type="domain" description="SLBB" evidence="16">
    <location>
        <begin position="168"/>
        <end position="257"/>
    </location>
</feature>
<keyword evidence="13" id="KW-0998">Cell outer membrane</keyword>
<reference evidence="17" key="1">
    <citation type="submission" date="2018-06" db="EMBL/GenBank/DDBJ databases">
        <authorList>
            <person name="Zhirakovskaya E."/>
        </authorList>
    </citation>
    <scope>NUCLEOTIDE SEQUENCE</scope>
</reference>
<evidence type="ECO:0000256" key="11">
    <source>
        <dbReference type="ARBA" id="ARBA00023136"/>
    </source>
</evidence>
<dbReference type="Gene3D" id="3.10.560.10">
    <property type="entry name" value="Outer membrane lipoprotein wza domain like"/>
    <property type="match status" value="1"/>
</dbReference>
<dbReference type="GO" id="GO:0015288">
    <property type="term" value="F:porin activity"/>
    <property type="evidence" value="ECO:0007669"/>
    <property type="project" value="UniProtKB-KW"/>
</dbReference>
<evidence type="ECO:0000256" key="6">
    <source>
        <dbReference type="ARBA" id="ARBA00022692"/>
    </source>
</evidence>